<evidence type="ECO:0000313" key="3">
    <source>
        <dbReference type="EMBL" id="ROL52205.1"/>
    </source>
</evidence>
<accession>A0A3N0Z0Y2</accession>
<dbReference type="PROSITE" id="PS50835">
    <property type="entry name" value="IG_LIKE"/>
    <property type="match status" value="2"/>
</dbReference>
<dbReference type="Pfam" id="PF07654">
    <property type="entry name" value="C1-set"/>
    <property type="match status" value="1"/>
</dbReference>
<evidence type="ECO:0000256" key="1">
    <source>
        <dbReference type="ARBA" id="ARBA00023319"/>
    </source>
</evidence>
<dbReference type="Gene3D" id="2.60.40.10">
    <property type="entry name" value="Immunoglobulins"/>
    <property type="match status" value="2"/>
</dbReference>
<dbReference type="PANTHER" id="PTHR23411">
    <property type="entry name" value="TAPASIN"/>
    <property type="match status" value="1"/>
</dbReference>
<reference evidence="3 4" key="1">
    <citation type="submission" date="2018-10" db="EMBL/GenBank/DDBJ databases">
        <title>Genome assembly for a Yunnan-Guizhou Plateau 3E fish, Anabarilius grahami (Regan), and its evolutionary and genetic applications.</title>
        <authorList>
            <person name="Jiang W."/>
        </authorList>
    </citation>
    <scope>NUCLEOTIDE SEQUENCE [LARGE SCALE GENOMIC DNA]</scope>
    <source>
        <strain evidence="3">AG-KIZ</strain>
        <tissue evidence="3">Muscle</tissue>
    </source>
</reference>
<name>A0A3N0Z0Y2_ANAGA</name>
<feature type="domain" description="Ig-like" evidence="2">
    <location>
        <begin position="112"/>
        <end position="219"/>
    </location>
</feature>
<keyword evidence="1" id="KW-0393">Immunoglobulin domain</keyword>
<comment type="caution">
    <text evidence="3">The sequence shown here is derived from an EMBL/GenBank/DDBJ whole genome shotgun (WGS) entry which is preliminary data.</text>
</comment>
<feature type="domain" description="Ig-like" evidence="2">
    <location>
        <begin position="1"/>
        <end position="103"/>
    </location>
</feature>
<dbReference type="InterPro" id="IPR003597">
    <property type="entry name" value="Ig_C1-set"/>
</dbReference>
<organism evidence="3 4">
    <name type="scientific">Anabarilius grahami</name>
    <name type="common">Kanglang fish</name>
    <name type="synonym">Barilius grahami</name>
    <dbReference type="NCBI Taxonomy" id="495550"/>
    <lineage>
        <taxon>Eukaryota</taxon>
        <taxon>Metazoa</taxon>
        <taxon>Chordata</taxon>
        <taxon>Craniata</taxon>
        <taxon>Vertebrata</taxon>
        <taxon>Euteleostomi</taxon>
        <taxon>Actinopterygii</taxon>
        <taxon>Neopterygii</taxon>
        <taxon>Teleostei</taxon>
        <taxon>Ostariophysi</taxon>
        <taxon>Cypriniformes</taxon>
        <taxon>Xenocyprididae</taxon>
        <taxon>Xenocypridinae</taxon>
        <taxon>Xenocypridinae incertae sedis</taxon>
        <taxon>Anabarilius</taxon>
    </lineage>
</organism>
<sequence>MLLTTGEKERWSLSRQCSSDSEFLTIGCVTRGFSPADSLTFTWKDPAMKELTDFVQYPAFGSDGDYTKISHLSVKKSDWNAQKSYTCEASSSVGGKATRALINKASTSKGQPKVPADEKKFNVTIYRPDIINKDSVSLVCEVTSPKPGDVSIMWKVGNEPYIEGRASASILREDSTSLFDVSVLCVPSRSCSAFQSRASCSSSSIVDSSIIITSTLHLTNAPCLHADRLSPCATRELDVQ</sequence>
<dbReference type="InterPro" id="IPR036179">
    <property type="entry name" value="Ig-like_dom_sf"/>
</dbReference>
<dbReference type="EMBL" id="RJVU01017312">
    <property type="protein sequence ID" value="ROL52205.1"/>
    <property type="molecule type" value="Genomic_DNA"/>
</dbReference>
<proteinExistence type="predicted"/>
<dbReference type="SMART" id="SM00407">
    <property type="entry name" value="IGc1"/>
    <property type="match status" value="1"/>
</dbReference>
<protein>
    <submittedName>
        <fullName evidence="3">Ig mu chain C region membrane-bound form</fullName>
    </submittedName>
</protein>
<dbReference type="Proteomes" id="UP000281406">
    <property type="component" value="Unassembled WGS sequence"/>
</dbReference>
<dbReference type="FunFam" id="2.60.40.10:FF:002350">
    <property type="entry name" value="Immunoglobulin heavy variable 1-4"/>
    <property type="match status" value="1"/>
</dbReference>
<dbReference type="InterPro" id="IPR007110">
    <property type="entry name" value="Ig-like_dom"/>
</dbReference>
<keyword evidence="4" id="KW-1185">Reference proteome</keyword>
<dbReference type="InterPro" id="IPR050380">
    <property type="entry name" value="Immune_Resp_Modulators"/>
</dbReference>
<gene>
    <name evidence="3" type="ORF">DPX16_6082</name>
</gene>
<dbReference type="InterPro" id="IPR013783">
    <property type="entry name" value="Ig-like_fold"/>
</dbReference>
<evidence type="ECO:0000259" key="2">
    <source>
        <dbReference type="PROSITE" id="PS50835"/>
    </source>
</evidence>
<dbReference type="AlphaFoldDB" id="A0A3N0Z0Y2"/>
<dbReference type="OrthoDB" id="9945861at2759"/>
<evidence type="ECO:0000313" key="4">
    <source>
        <dbReference type="Proteomes" id="UP000281406"/>
    </source>
</evidence>
<dbReference type="SUPFAM" id="SSF48726">
    <property type="entry name" value="Immunoglobulin"/>
    <property type="match status" value="2"/>
</dbReference>